<evidence type="ECO:0000313" key="2">
    <source>
        <dbReference type="Proteomes" id="UP000024635"/>
    </source>
</evidence>
<dbReference type="EMBL" id="JARK01001588">
    <property type="protein sequence ID" value="EYB88125.1"/>
    <property type="molecule type" value="Genomic_DNA"/>
</dbReference>
<accession>A0A016SBX6</accession>
<proteinExistence type="predicted"/>
<dbReference type="AlphaFoldDB" id="A0A016SBX6"/>
<organism evidence="1 2">
    <name type="scientific">Ancylostoma ceylanicum</name>
    <dbReference type="NCBI Taxonomy" id="53326"/>
    <lineage>
        <taxon>Eukaryota</taxon>
        <taxon>Metazoa</taxon>
        <taxon>Ecdysozoa</taxon>
        <taxon>Nematoda</taxon>
        <taxon>Chromadorea</taxon>
        <taxon>Rhabditida</taxon>
        <taxon>Rhabditina</taxon>
        <taxon>Rhabditomorpha</taxon>
        <taxon>Strongyloidea</taxon>
        <taxon>Ancylostomatidae</taxon>
        <taxon>Ancylostomatinae</taxon>
        <taxon>Ancylostoma</taxon>
    </lineage>
</organism>
<keyword evidence="2" id="KW-1185">Reference proteome</keyword>
<evidence type="ECO:0000313" key="1">
    <source>
        <dbReference type="EMBL" id="EYB88125.1"/>
    </source>
</evidence>
<gene>
    <name evidence="1" type="primary">Acey_s0252.g232</name>
    <name evidence="1" type="ORF">Y032_0252g232</name>
</gene>
<reference evidence="2" key="1">
    <citation type="journal article" date="2015" name="Nat. Genet.">
        <title>The genome and transcriptome of the zoonotic hookworm Ancylostoma ceylanicum identify infection-specific gene families.</title>
        <authorList>
            <person name="Schwarz E.M."/>
            <person name="Hu Y."/>
            <person name="Antoshechkin I."/>
            <person name="Miller M.M."/>
            <person name="Sternberg P.W."/>
            <person name="Aroian R.V."/>
        </authorList>
    </citation>
    <scope>NUCLEOTIDE SEQUENCE</scope>
    <source>
        <strain evidence="2">HY135</strain>
    </source>
</reference>
<dbReference type="Proteomes" id="UP000024635">
    <property type="component" value="Unassembled WGS sequence"/>
</dbReference>
<protein>
    <submittedName>
        <fullName evidence="1">Uncharacterized protein</fullName>
    </submittedName>
</protein>
<comment type="caution">
    <text evidence="1">The sequence shown here is derived from an EMBL/GenBank/DDBJ whole genome shotgun (WGS) entry which is preliminary data.</text>
</comment>
<name>A0A016SBX6_9BILA</name>
<dbReference type="OrthoDB" id="7422527at2759"/>
<sequence length="256" mass="29014">MMDYFVSTHFTHLPLSPVAMLTYAFVALAKRGTISDDFCTQIIEGIRQEVGFVITMSSEVIKYLRTYYGDVMDDLVSDTLFAHWKNELPANTLRLRITLEQTLNAGLTTLTVNVRGLADHPSFPWDQLARLPPYSSELAALKNAMDAVGDNRYYGFRKDLGDAKSTLYKSLAYIAKELLIKVNGETALGRYAGFPRRPAQAPIVTSMIEAYINQLHNYGQDPEKNPLRPRCELASYVAIRECRDRYITIYQHTNAQ</sequence>